<dbReference type="RefSeq" id="WP_346762836.1">
    <property type="nucleotide sequence ID" value="NZ_JAUJEB010000020.1"/>
</dbReference>
<reference evidence="1" key="1">
    <citation type="submission" date="2023-06" db="EMBL/GenBank/DDBJ databases">
        <title>Genomic of Agaribacillus aureum.</title>
        <authorList>
            <person name="Wang G."/>
        </authorList>
    </citation>
    <scope>NUCLEOTIDE SEQUENCE</scope>
    <source>
        <strain evidence="1">BMA12</strain>
    </source>
</reference>
<comment type="caution">
    <text evidence="1">The sequence shown here is derived from an EMBL/GenBank/DDBJ whole genome shotgun (WGS) entry which is preliminary data.</text>
</comment>
<gene>
    <name evidence="1" type="ORF">QQ020_35845</name>
</gene>
<sequence length="134" mass="16058">MDTDNFIDTYNNQLESKNISRKFSPSAYIDAWSAFVHLCIEGYDSSIYEFDYDVQIRDEIEKVLNIKDIQKYDEYKDFREKIQNLDRKLKSILVFDIQKNESSEQWWKKGRLAYAGREYAETLEIEFGLKIKIV</sequence>
<evidence type="ECO:0000313" key="1">
    <source>
        <dbReference type="EMBL" id="MDN5217501.1"/>
    </source>
</evidence>
<dbReference type="Proteomes" id="UP001172083">
    <property type="component" value="Unassembled WGS sequence"/>
</dbReference>
<evidence type="ECO:0000313" key="2">
    <source>
        <dbReference type="Proteomes" id="UP001172083"/>
    </source>
</evidence>
<organism evidence="1 2">
    <name type="scientific">Agaribacillus aureus</name>
    <dbReference type="NCBI Taxonomy" id="3051825"/>
    <lineage>
        <taxon>Bacteria</taxon>
        <taxon>Pseudomonadati</taxon>
        <taxon>Bacteroidota</taxon>
        <taxon>Cytophagia</taxon>
        <taxon>Cytophagales</taxon>
        <taxon>Splendidivirgaceae</taxon>
        <taxon>Agaribacillus</taxon>
    </lineage>
</organism>
<dbReference type="EMBL" id="JAUJEB010000020">
    <property type="protein sequence ID" value="MDN5217501.1"/>
    <property type="molecule type" value="Genomic_DNA"/>
</dbReference>
<keyword evidence="2" id="KW-1185">Reference proteome</keyword>
<protein>
    <submittedName>
        <fullName evidence="1">Uncharacterized protein</fullName>
    </submittedName>
</protein>
<accession>A0ABT8LK05</accession>
<proteinExistence type="predicted"/>
<name>A0ABT8LK05_9BACT</name>